<reference evidence="1 3" key="1">
    <citation type="submission" date="2017-11" db="EMBL/GenBank/DDBJ databases">
        <title>The genome of Rhizophagus clarus HR1 reveals common genetic basis of auxotrophy among arbuscular mycorrhizal fungi.</title>
        <authorList>
            <person name="Kobayashi Y."/>
        </authorList>
    </citation>
    <scope>NUCLEOTIDE SEQUENCE [LARGE SCALE GENOMIC DNA]</scope>
    <source>
        <strain evidence="1 3">HR1</strain>
    </source>
</reference>
<evidence type="ECO:0000313" key="2">
    <source>
        <dbReference type="EMBL" id="GES94729.1"/>
    </source>
</evidence>
<dbReference type="EMBL" id="BEXD01002916">
    <property type="protein sequence ID" value="GBB99767.1"/>
    <property type="molecule type" value="Genomic_DNA"/>
</dbReference>
<gene>
    <name evidence="2" type="ORF">RCL2_002144100</name>
    <name evidence="1" type="ORF">RclHR1_36220001</name>
</gene>
<dbReference type="EMBL" id="BLAL01000238">
    <property type="protein sequence ID" value="GES94729.1"/>
    <property type="molecule type" value="Genomic_DNA"/>
</dbReference>
<proteinExistence type="predicted"/>
<accession>A0A2Z6RBE3</accession>
<name>A0A2Z6RBE3_9GLOM</name>
<dbReference type="OrthoDB" id="2433592at2759"/>
<evidence type="ECO:0000313" key="1">
    <source>
        <dbReference type="EMBL" id="GBB99767.1"/>
    </source>
</evidence>
<dbReference type="Proteomes" id="UP000615446">
    <property type="component" value="Unassembled WGS sequence"/>
</dbReference>
<comment type="caution">
    <text evidence="1">The sequence shown here is derived from an EMBL/GenBank/DDBJ whole genome shotgun (WGS) entry which is preliminary data.</text>
</comment>
<dbReference type="Proteomes" id="UP000247702">
    <property type="component" value="Unassembled WGS sequence"/>
</dbReference>
<keyword evidence="3" id="KW-1185">Reference proteome</keyword>
<evidence type="ECO:0000313" key="3">
    <source>
        <dbReference type="Proteomes" id="UP000247702"/>
    </source>
</evidence>
<dbReference type="AlphaFoldDB" id="A0A2Z6RBE3"/>
<organism evidence="1 3">
    <name type="scientific">Rhizophagus clarus</name>
    <dbReference type="NCBI Taxonomy" id="94130"/>
    <lineage>
        <taxon>Eukaryota</taxon>
        <taxon>Fungi</taxon>
        <taxon>Fungi incertae sedis</taxon>
        <taxon>Mucoromycota</taxon>
        <taxon>Glomeromycotina</taxon>
        <taxon>Glomeromycetes</taxon>
        <taxon>Glomerales</taxon>
        <taxon>Glomeraceae</taxon>
        <taxon>Rhizophagus</taxon>
    </lineage>
</organism>
<reference evidence="2" key="2">
    <citation type="submission" date="2019-10" db="EMBL/GenBank/DDBJ databases">
        <title>Conservation and host-specific expression of non-tandemly repeated heterogenous ribosome RNA gene in arbuscular mycorrhizal fungi.</title>
        <authorList>
            <person name="Maeda T."/>
            <person name="Kobayashi Y."/>
            <person name="Nakagawa T."/>
            <person name="Ezawa T."/>
            <person name="Yamaguchi K."/>
            <person name="Bino T."/>
            <person name="Nishimoto Y."/>
            <person name="Shigenobu S."/>
            <person name="Kawaguchi M."/>
        </authorList>
    </citation>
    <scope>NUCLEOTIDE SEQUENCE</scope>
    <source>
        <strain evidence="2">HR1</strain>
    </source>
</reference>
<sequence>MEKLIPINFIDLNSAIIQEDLSEEPDIIYQTIIEQVVNAIGKRAYQSIKKILKYIVSSYIKEEKLDSKIPVIHLRISGNERNVRQKVKHVIITVVLLDNSMNLFKSDYYYTIVLFPEIENYSTLKVVATKVAY</sequence>
<protein>
    <submittedName>
        <fullName evidence="1">Uncharacterized protein</fullName>
    </submittedName>
</protein>